<feature type="chain" id="PRO_5032823126" evidence="3">
    <location>
        <begin position="24"/>
        <end position="340"/>
    </location>
</feature>
<evidence type="ECO:0000256" key="3">
    <source>
        <dbReference type="SAM" id="SignalP"/>
    </source>
</evidence>
<proteinExistence type="predicted"/>
<evidence type="ECO:0000256" key="2">
    <source>
        <dbReference type="SAM" id="MobiDB-lite"/>
    </source>
</evidence>
<keyword evidence="3" id="KW-0732">Signal</keyword>
<feature type="coiled-coil region" evidence="1">
    <location>
        <begin position="107"/>
        <end position="179"/>
    </location>
</feature>
<evidence type="ECO:0000313" key="4">
    <source>
        <dbReference type="EMBL" id="CAE8714754.1"/>
    </source>
</evidence>
<sequence>MTLRKAATLAVVSLLGFASLADFASDSSQKAQLLSAKSAKWLSLAEAAADSDLKAAEEEVATQATSLESAVRSAELEIAHEIKVIEEDEKTKSKTLATDLTKLDATMKALQGAKAALMKDMQMAQELAAIQAAEDSKKAKNMIDKKAAEAATAVAKKAAKKAEEEQKKMNDSAKEALEMQTAVEEKIKTFKKDSCFCCAMGNCKDSKDSKDSKVAAAIAEIEATEQKGKEATKKVEAEALEAAAEAKKAAAVVDGKGLAESLSMIKKKAAENKKAGIEAEKSVKASIESALSPEQLAEAWEEVEGELAKGMQSLKNSMPSFSLPPLPSVPSIPSFPSFSW</sequence>
<evidence type="ECO:0000313" key="5">
    <source>
        <dbReference type="Proteomes" id="UP000626109"/>
    </source>
</evidence>
<accession>A0A813L1Z4</accession>
<dbReference type="EMBL" id="CAJNNW010032674">
    <property type="protein sequence ID" value="CAE8714754.1"/>
    <property type="molecule type" value="Genomic_DNA"/>
</dbReference>
<organism evidence="4 5">
    <name type="scientific">Polarella glacialis</name>
    <name type="common">Dinoflagellate</name>
    <dbReference type="NCBI Taxonomy" id="89957"/>
    <lineage>
        <taxon>Eukaryota</taxon>
        <taxon>Sar</taxon>
        <taxon>Alveolata</taxon>
        <taxon>Dinophyceae</taxon>
        <taxon>Suessiales</taxon>
        <taxon>Suessiaceae</taxon>
        <taxon>Polarella</taxon>
    </lineage>
</organism>
<gene>
    <name evidence="4" type="ORF">PGLA2088_LOCUS38169</name>
</gene>
<feature type="signal peptide" evidence="3">
    <location>
        <begin position="1"/>
        <end position="23"/>
    </location>
</feature>
<feature type="compositionally biased region" description="Low complexity" evidence="2">
    <location>
        <begin position="331"/>
        <end position="340"/>
    </location>
</feature>
<name>A0A813L1Z4_POLGL</name>
<dbReference type="Proteomes" id="UP000626109">
    <property type="component" value="Unassembled WGS sequence"/>
</dbReference>
<protein>
    <submittedName>
        <fullName evidence="4">Uncharacterized protein</fullName>
    </submittedName>
</protein>
<reference evidence="4" key="1">
    <citation type="submission" date="2021-02" db="EMBL/GenBank/DDBJ databases">
        <authorList>
            <person name="Dougan E. K."/>
            <person name="Rhodes N."/>
            <person name="Thang M."/>
            <person name="Chan C."/>
        </authorList>
    </citation>
    <scope>NUCLEOTIDE SEQUENCE</scope>
</reference>
<keyword evidence="1" id="KW-0175">Coiled coil</keyword>
<comment type="caution">
    <text evidence="4">The sequence shown here is derived from an EMBL/GenBank/DDBJ whole genome shotgun (WGS) entry which is preliminary data.</text>
</comment>
<dbReference type="AlphaFoldDB" id="A0A813L1Z4"/>
<feature type="region of interest" description="Disordered" evidence="2">
    <location>
        <begin position="316"/>
        <end position="340"/>
    </location>
</feature>
<evidence type="ECO:0000256" key="1">
    <source>
        <dbReference type="SAM" id="Coils"/>
    </source>
</evidence>